<evidence type="ECO:0000256" key="2">
    <source>
        <dbReference type="SAM" id="Phobius"/>
    </source>
</evidence>
<dbReference type="OrthoDB" id="166803at2759"/>
<dbReference type="Proteomes" id="UP000247498">
    <property type="component" value="Unassembled WGS sequence"/>
</dbReference>
<feature type="region of interest" description="Disordered" evidence="1">
    <location>
        <begin position="1"/>
        <end position="62"/>
    </location>
</feature>
<evidence type="ECO:0000313" key="5">
    <source>
        <dbReference type="Proteomes" id="UP000247498"/>
    </source>
</evidence>
<keyword evidence="2" id="KW-0472">Membrane</keyword>
<dbReference type="FunCoup" id="A0A2V0NNS2">
    <property type="interactions" value="442"/>
</dbReference>
<dbReference type="EMBL" id="BDRX01000003">
    <property type="protein sequence ID" value="GBF88152.1"/>
    <property type="molecule type" value="Genomic_DNA"/>
</dbReference>
<feature type="transmembrane region" description="Helical" evidence="2">
    <location>
        <begin position="69"/>
        <end position="93"/>
    </location>
</feature>
<proteinExistence type="predicted"/>
<dbReference type="InterPro" id="IPR032816">
    <property type="entry name" value="VTT_dom"/>
</dbReference>
<organism evidence="4 5">
    <name type="scientific">Raphidocelis subcapitata</name>
    <dbReference type="NCBI Taxonomy" id="307507"/>
    <lineage>
        <taxon>Eukaryota</taxon>
        <taxon>Viridiplantae</taxon>
        <taxon>Chlorophyta</taxon>
        <taxon>core chlorophytes</taxon>
        <taxon>Chlorophyceae</taxon>
        <taxon>CS clade</taxon>
        <taxon>Sphaeropleales</taxon>
        <taxon>Selenastraceae</taxon>
        <taxon>Raphidocelis</taxon>
    </lineage>
</organism>
<evidence type="ECO:0000313" key="4">
    <source>
        <dbReference type="EMBL" id="GBF88152.1"/>
    </source>
</evidence>
<dbReference type="AlphaFoldDB" id="A0A2V0NNS2"/>
<keyword evidence="5" id="KW-1185">Reference proteome</keyword>
<gene>
    <name evidence="4" type="ORF">Rsub_00864</name>
</gene>
<keyword evidence="2" id="KW-0812">Transmembrane</keyword>
<dbReference type="InterPro" id="IPR053240">
    <property type="entry name" value="VTT_domain"/>
</dbReference>
<feature type="compositionally biased region" description="Low complexity" evidence="1">
    <location>
        <begin position="46"/>
        <end position="62"/>
    </location>
</feature>
<comment type="caution">
    <text evidence="4">The sequence shown here is derived from an EMBL/GenBank/DDBJ whole genome shotgun (WGS) entry which is preliminary data.</text>
</comment>
<feature type="domain" description="VTT" evidence="3">
    <location>
        <begin position="131"/>
        <end position="249"/>
    </location>
</feature>
<dbReference type="PANTHER" id="PTHR46826">
    <property type="match status" value="1"/>
</dbReference>
<dbReference type="Pfam" id="PF09335">
    <property type="entry name" value="VTT_dom"/>
    <property type="match status" value="1"/>
</dbReference>
<dbReference type="InParanoid" id="A0A2V0NNS2"/>
<evidence type="ECO:0000259" key="3">
    <source>
        <dbReference type="Pfam" id="PF09335"/>
    </source>
</evidence>
<evidence type="ECO:0000256" key="1">
    <source>
        <dbReference type="SAM" id="MobiDB-lite"/>
    </source>
</evidence>
<name>A0A2V0NNS2_9CHLO</name>
<keyword evidence="2" id="KW-1133">Transmembrane helix</keyword>
<dbReference type="PANTHER" id="PTHR46826:SF1">
    <property type="entry name" value="TVP38_TMEM64 FAMILY MEMBRANE PROTEIN YDJX"/>
    <property type="match status" value="1"/>
</dbReference>
<protein>
    <submittedName>
        <fullName evidence="4">Membrane protein</fullName>
    </submittedName>
</protein>
<feature type="compositionally biased region" description="Low complexity" evidence="1">
    <location>
        <begin position="21"/>
        <end position="39"/>
    </location>
</feature>
<feature type="transmembrane region" description="Helical" evidence="2">
    <location>
        <begin position="114"/>
        <end position="135"/>
    </location>
</feature>
<feature type="transmembrane region" description="Helical" evidence="2">
    <location>
        <begin position="147"/>
        <end position="172"/>
    </location>
</feature>
<dbReference type="STRING" id="307507.A0A2V0NNS2"/>
<accession>A0A2V0NNS2</accession>
<sequence>MAAGSLTPAGDSSSNGVVPDATKQWQQQQQADGQQPRAAAPRDGDASSSASASGSAAAAPPPAAKRGGAAGVAAALLGLLGGLTALAACGYLLREPIRHFLNFFITAVEEWGPWGYVVYILVYAGLEIFAVPAIPLTMTAGAIFGQAAGTAVVVISALLAAAAAFLIARYLARDRILAFAQRNKRFAAIDRAISRDGLRFVTLLRLSPLLPLALSNYFYGLTSVDLGSYLLGTCVGILPGTYAYVTAGHVGKAVLLEGGGAGALGVAPWQVGLGVGASLLAIAVIGQMARKAIEEADADAEGGGRDAGEDAAAAAAAGAAAAGGAAQWRPAPGGA</sequence>
<feature type="transmembrane region" description="Helical" evidence="2">
    <location>
        <begin position="226"/>
        <end position="245"/>
    </location>
</feature>
<reference evidence="4 5" key="1">
    <citation type="journal article" date="2018" name="Sci. Rep.">
        <title>Raphidocelis subcapitata (=Pseudokirchneriella subcapitata) provides an insight into genome evolution and environmental adaptations in the Sphaeropleales.</title>
        <authorList>
            <person name="Suzuki S."/>
            <person name="Yamaguchi H."/>
            <person name="Nakajima N."/>
            <person name="Kawachi M."/>
        </authorList>
    </citation>
    <scope>NUCLEOTIDE SEQUENCE [LARGE SCALE GENOMIC DNA]</scope>
    <source>
        <strain evidence="4 5">NIES-35</strain>
    </source>
</reference>